<sequence length="268" mass="29523">MPVATVTRKGLFVLASRGNARVRDPRNGVELRRRGFWESGGHFWNSTSSLPPSQPVQKRGVNKNPPCSRVATEVNKLQRKAVTRGYSTRVGGSFPPLLSPQITCTSSLLSLYSFVPPPSPSSPQRRQCQLSRPPRNTKRAAVEAFGLRRAWEEAVFIIRHNVPASMRVVPPLPVGEGRVGVAEAKRVLEQGTEGERVKEKGWGAETSDERGIWGKWEDLKDGRQGAARSGQDFGRLRNRTGSRKTSLSRNVAPIEAHNSAPQVSFTVP</sequence>
<feature type="compositionally biased region" description="Polar residues" evidence="1">
    <location>
        <begin position="259"/>
        <end position="268"/>
    </location>
</feature>
<accession>A0A9Q1GCC5</accession>
<feature type="region of interest" description="Disordered" evidence="1">
    <location>
        <begin position="116"/>
        <end position="135"/>
    </location>
</feature>
<feature type="compositionally biased region" description="Low complexity" evidence="1">
    <location>
        <begin position="122"/>
        <end position="134"/>
    </location>
</feature>
<dbReference type="Proteomes" id="UP001152622">
    <property type="component" value="Chromosome 1"/>
</dbReference>
<keyword evidence="3" id="KW-1185">Reference proteome</keyword>
<feature type="region of interest" description="Disordered" evidence="1">
    <location>
        <begin position="47"/>
        <end position="66"/>
    </location>
</feature>
<evidence type="ECO:0000256" key="1">
    <source>
        <dbReference type="SAM" id="MobiDB-lite"/>
    </source>
</evidence>
<organism evidence="2 3">
    <name type="scientific">Synaphobranchus kaupii</name>
    <name type="common">Kaup's arrowtooth eel</name>
    <dbReference type="NCBI Taxonomy" id="118154"/>
    <lineage>
        <taxon>Eukaryota</taxon>
        <taxon>Metazoa</taxon>
        <taxon>Chordata</taxon>
        <taxon>Craniata</taxon>
        <taxon>Vertebrata</taxon>
        <taxon>Euteleostomi</taxon>
        <taxon>Actinopterygii</taxon>
        <taxon>Neopterygii</taxon>
        <taxon>Teleostei</taxon>
        <taxon>Anguilliformes</taxon>
        <taxon>Synaphobranchidae</taxon>
        <taxon>Synaphobranchus</taxon>
    </lineage>
</organism>
<feature type="region of interest" description="Disordered" evidence="1">
    <location>
        <begin position="218"/>
        <end position="268"/>
    </location>
</feature>
<gene>
    <name evidence="2" type="ORF">SKAU_G00017810</name>
</gene>
<dbReference type="EMBL" id="JAINUF010000001">
    <property type="protein sequence ID" value="KAJ8381003.1"/>
    <property type="molecule type" value="Genomic_DNA"/>
</dbReference>
<dbReference type="AlphaFoldDB" id="A0A9Q1GCC5"/>
<proteinExistence type="predicted"/>
<name>A0A9Q1GCC5_SYNKA</name>
<protein>
    <submittedName>
        <fullName evidence="2">Uncharacterized protein</fullName>
    </submittedName>
</protein>
<evidence type="ECO:0000313" key="3">
    <source>
        <dbReference type="Proteomes" id="UP001152622"/>
    </source>
</evidence>
<comment type="caution">
    <text evidence="2">The sequence shown here is derived from an EMBL/GenBank/DDBJ whole genome shotgun (WGS) entry which is preliminary data.</text>
</comment>
<reference evidence="2" key="1">
    <citation type="journal article" date="2023" name="Science">
        <title>Genome structures resolve the early diversification of teleost fishes.</title>
        <authorList>
            <person name="Parey E."/>
            <person name="Louis A."/>
            <person name="Montfort J."/>
            <person name="Bouchez O."/>
            <person name="Roques C."/>
            <person name="Iampietro C."/>
            <person name="Lluch J."/>
            <person name="Castinel A."/>
            <person name="Donnadieu C."/>
            <person name="Desvignes T."/>
            <person name="Floi Bucao C."/>
            <person name="Jouanno E."/>
            <person name="Wen M."/>
            <person name="Mejri S."/>
            <person name="Dirks R."/>
            <person name="Jansen H."/>
            <person name="Henkel C."/>
            <person name="Chen W.J."/>
            <person name="Zahm M."/>
            <person name="Cabau C."/>
            <person name="Klopp C."/>
            <person name="Thompson A.W."/>
            <person name="Robinson-Rechavi M."/>
            <person name="Braasch I."/>
            <person name="Lecointre G."/>
            <person name="Bobe J."/>
            <person name="Postlethwait J.H."/>
            <person name="Berthelot C."/>
            <person name="Roest Crollius H."/>
            <person name="Guiguen Y."/>
        </authorList>
    </citation>
    <scope>NUCLEOTIDE SEQUENCE</scope>
    <source>
        <tissue evidence="2">Blood</tissue>
    </source>
</reference>
<evidence type="ECO:0000313" key="2">
    <source>
        <dbReference type="EMBL" id="KAJ8381003.1"/>
    </source>
</evidence>